<evidence type="ECO:0000256" key="6">
    <source>
        <dbReference type="ARBA" id="ARBA00022801"/>
    </source>
</evidence>
<feature type="transmembrane region" description="Helical" evidence="9">
    <location>
        <begin position="133"/>
        <end position="157"/>
    </location>
</feature>
<dbReference type="EMBL" id="JGYQ01000007">
    <property type="protein sequence ID" value="KFI48538.1"/>
    <property type="molecule type" value="Genomic_DNA"/>
</dbReference>
<gene>
    <name evidence="9" type="primary">lspA</name>
    <name evidence="12" type="ORF">BBOU_0667</name>
</gene>
<dbReference type="UniPathway" id="UPA00665"/>
<dbReference type="GO" id="GO:0004190">
    <property type="term" value="F:aspartic-type endopeptidase activity"/>
    <property type="evidence" value="ECO:0007669"/>
    <property type="project" value="UniProtKB-UniRule"/>
</dbReference>
<comment type="catalytic activity">
    <reaction evidence="9">
        <text>Release of signal peptides from bacterial membrane prolipoproteins. Hydrolyzes -Xaa-Yaa-Zaa-|-(S,diacylglyceryl)Cys-, in which Xaa is hydrophobic (preferably Leu), and Yaa (Ala or Ser) and Zaa (Gly or Ala) have small, neutral side chains.</text>
        <dbReference type="EC" id="3.4.23.36"/>
    </reaction>
</comment>
<evidence type="ECO:0000256" key="4">
    <source>
        <dbReference type="ARBA" id="ARBA00022692"/>
    </source>
</evidence>
<evidence type="ECO:0000313" key="12">
    <source>
        <dbReference type="EMBL" id="KFI48538.1"/>
    </source>
</evidence>
<evidence type="ECO:0000313" key="13">
    <source>
        <dbReference type="Proteomes" id="UP000029093"/>
    </source>
</evidence>
<dbReference type="GO" id="GO:0005886">
    <property type="term" value="C:plasma membrane"/>
    <property type="evidence" value="ECO:0007669"/>
    <property type="project" value="UniProtKB-SubCell"/>
</dbReference>
<dbReference type="OrthoDB" id="4308908at2"/>
<evidence type="ECO:0000256" key="8">
    <source>
        <dbReference type="ARBA" id="ARBA00023136"/>
    </source>
</evidence>
<organism evidence="12 13">
    <name type="scientific">Bifidobacterium boum</name>
    <dbReference type="NCBI Taxonomy" id="78343"/>
    <lineage>
        <taxon>Bacteria</taxon>
        <taxon>Bacillati</taxon>
        <taxon>Actinomycetota</taxon>
        <taxon>Actinomycetes</taxon>
        <taxon>Bifidobacteriales</taxon>
        <taxon>Bifidobacteriaceae</taxon>
        <taxon>Bifidobacterium</taxon>
    </lineage>
</organism>
<feature type="transmembrane region" description="Helical" evidence="9">
    <location>
        <begin position="12"/>
        <end position="30"/>
    </location>
</feature>
<evidence type="ECO:0000256" key="2">
    <source>
        <dbReference type="ARBA" id="ARBA00022475"/>
    </source>
</evidence>
<keyword evidence="12" id="KW-0449">Lipoprotein</keyword>
<dbReference type="PANTHER" id="PTHR33695:SF1">
    <property type="entry name" value="LIPOPROTEIN SIGNAL PEPTIDASE"/>
    <property type="match status" value="1"/>
</dbReference>
<dbReference type="PANTHER" id="PTHR33695">
    <property type="entry name" value="LIPOPROTEIN SIGNAL PEPTIDASE"/>
    <property type="match status" value="1"/>
</dbReference>
<evidence type="ECO:0000256" key="7">
    <source>
        <dbReference type="ARBA" id="ARBA00022989"/>
    </source>
</evidence>
<evidence type="ECO:0000256" key="10">
    <source>
        <dbReference type="RuleBase" id="RU004181"/>
    </source>
</evidence>
<keyword evidence="5 9" id="KW-0064">Aspartyl protease</keyword>
<evidence type="ECO:0000256" key="5">
    <source>
        <dbReference type="ARBA" id="ARBA00022750"/>
    </source>
</evidence>
<keyword evidence="3 9" id="KW-0645">Protease</keyword>
<dbReference type="GO" id="GO:0006508">
    <property type="term" value="P:proteolysis"/>
    <property type="evidence" value="ECO:0007669"/>
    <property type="project" value="UniProtKB-KW"/>
</dbReference>
<accession>A0A086ZPT8</accession>
<dbReference type="AlphaFoldDB" id="A0A086ZPT8"/>
<comment type="pathway">
    <text evidence="9">Protein modification; lipoprotein biosynthesis (signal peptide cleavage).</text>
</comment>
<feature type="active site" evidence="9">
    <location>
        <position position="142"/>
    </location>
</feature>
<dbReference type="HAMAP" id="MF_00161">
    <property type="entry name" value="LspA"/>
    <property type="match status" value="1"/>
</dbReference>
<protein>
    <recommendedName>
        <fullName evidence="9">Lipoprotein signal peptidase</fullName>
        <ecNumber evidence="9">3.4.23.36</ecNumber>
    </recommendedName>
    <alternativeName>
        <fullName evidence="9">Prolipoprotein signal peptidase</fullName>
    </alternativeName>
    <alternativeName>
        <fullName evidence="9">Signal peptidase II</fullName>
        <shortName evidence="9">SPase II</shortName>
    </alternativeName>
</protein>
<keyword evidence="8 9" id="KW-0472">Membrane</keyword>
<feature type="region of interest" description="Disordered" evidence="11">
    <location>
        <begin position="172"/>
        <end position="192"/>
    </location>
</feature>
<evidence type="ECO:0000256" key="1">
    <source>
        <dbReference type="ARBA" id="ARBA00006139"/>
    </source>
</evidence>
<sequence>MNNLATRRPRRLYVAVFAVAAIIVLILDQGSKAWAKQALADGRTVEVIPRLLNFVLVHNPGASLGFASGHTWIIALAAIVVCILLAVASAVTDSVEWAVMLGITFGGAAGNVIDRIAYADGFLNGKVVDFIDYGWSVGNVADIFLCVAGVYAVVLVLRGVPFRHASDIADENADQNAQDHDRGVNSRGSEDR</sequence>
<keyword evidence="2 9" id="KW-1003">Cell membrane</keyword>
<dbReference type="InterPro" id="IPR001872">
    <property type="entry name" value="Peptidase_A8"/>
</dbReference>
<proteinExistence type="inferred from homology"/>
<keyword evidence="4 9" id="KW-0812">Transmembrane</keyword>
<evidence type="ECO:0000256" key="11">
    <source>
        <dbReference type="SAM" id="MobiDB-lite"/>
    </source>
</evidence>
<comment type="caution">
    <text evidence="12">The sequence shown here is derived from an EMBL/GenBank/DDBJ whole genome shotgun (WGS) entry which is preliminary data.</text>
</comment>
<feature type="transmembrane region" description="Helical" evidence="9">
    <location>
        <begin position="69"/>
        <end position="88"/>
    </location>
</feature>
<dbReference type="EC" id="3.4.23.36" evidence="9"/>
<keyword evidence="13" id="KW-1185">Reference proteome</keyword>
<name>A0A086ZPT8_9BIFI</name>
<feature type="active site" evidence="9">
    <location>
        <position position="129"/>
    </location>
</feature>
<comment type="subcellular location">
    <subcellularLocation>
        <location evidence="9">Cell membrane</location>
        <topology evidence="9">Multi-pass membrane protein</topology>
    </subcellularLocation>
</comment>
<keyword evidence="7 9" id="KW-1133">Transmembrane helix</keyword>
<dbReference type="Pfam" id="PF01252">
    <property type="entry name" value="Peptidase_A8"/>
    <property type="match status" value="1"/>
</dbReference>
<reference evidence="12 13" key="1">
    <citation type="submission" date="2014-03" db="EMBL/GenBank/DDBJ databases">
        <title>Genomics of Bifidobacteria.</title>
        <authorList>
            <person name="Ventura M."/>
            <person name="Milani C."/>
            <person name="Lugli G.A."/>
        </authorList>
    </citation>
    <scope>NUCLEOTIDE SEQUENCE [LARGE SCALE GENOMIC DNA]</scope>
    <source>
        <strain evidence="12 13">LMG 10736</strain>
    </source>
</reference>
<dbReference type="PRINTS" id="PR00781">
    <property type="entry name" value="LIPOSIGPTASE"/>
</dbReference>
<evidence type="ECO:0000256" key="3">
    <source>
        <dbReference type="ARBA" id="ARBA00022670"/>
    </source>
</evidence>
<feature type="transmembrane region" description="Helical" evidence="9">
    <location>
        <begin position="95"/>
        <end position="113"/>
    </location>
</feature>
<feature type="compositionally biased region" description="Basic and acidic residues" evidence="11">
    <location>
        <begin position="177"/>
        <end position="192"/>
    </location>
</feature>
<comment type="function">
    <text evidence="9">This protein specifically catalyzes the removal of signal peptides from prolipoproteins.</text>
</comment>
<keyword evidence="6 9" id="KW-0378">Hydrolase</keyword>
<dbReference type="GeneID" id="303203824"/>
<evidence type="ECO:0000256" key="9">
    <source>
        <dbReference type="HAMAP-Rule" id="MF_00161"/>
    </source>
</evidence>
<comment type="similarity">
    <text evidence="1 9 10">Belongs to the peptidase A8 family.</text>
</comment>
<dbReference type="Proteomes" id="UP000029093">
    <property type="component" value="Unassembled WGS sequence"/>
</dbReference>
<dbReference type="RefSeq" id="WP_051616682.1">
    <property type="nucleotide sequence ID" value="NZ_JGYQ01000007.1"/>
</dbReference>